<gene>
    <name evidence="2" type="ORF">CGI_10007964</name>
</gene>
<name>K1Q5V6_MAGGI</name>
<feature type="compositionally biased region" description="Polar residues" evidence="1">
    <location>
        <begin position="111"/>
        <end position="123"/>
    </location>
</feature>
<accession>K1Q5V6</accession>
<evidence type="ECO:0000256" key="1">
    <source>
        <dbReference type="SAM" id="MobiDB-lite"/>
    </source>
</evidence>
<feature type="region of interest" description="Disordered" evidence="1">
    <location>
        <begin position="94"/>
        <end position="123"/>
    </location>
</feature>
<dbReference type="HOGENOM" id="CLU_1070593_0_0_1"/>
<evidence type="ECO:0000313" key="2">
    <source>
        <dbReference type="EMBL" id="EKC29308.1"/>
    </source>
</evidence>
<feature type="region of interest" description="Disordered" evidence="1">
    <location>
        <begin position="193"/>
        <end position="226"/>
    </location>
</feature>
<feature type="compositionally biased region" description="Basic and acidic residues" evidence="1">
    <location>
        <begin position="208"/>
        <end position="226"/>
    </location>
</feature>
<dbReference type="AlphaFoldDB" id="K1Q5V6"/>
<feature type="compositionally biased region" description="Acidic residues" evidence="1">
    <location>
        <begin position="194"/>
        <end position="204"/>
    </location>
</feature>
<reference evidence="2" key="1">
    <citation type="journal article" date="2012" name="Nature">
        <title>The oyster genome reveals stress adaptation and complexity of shell formation.</title>
        <authorList>
            <person name="Zhang G."/>
            <person name="Fang X."/>
            <person name="Guo X."/>
            <person name="Li L."/>
            <person name="Luo R."/>
            <person name="Xu F."/>
            <person name="Yang P."/>
            <person name="Zhang L."/>
            <person name="Wang X."/>
            <person name="Qi H."/>
            <person name="Xiong Z."/>
            <person name="Que H."/>
            <person name="Xie Y."/>
            <person name="Holland P.W."/>
            <person name="Paps J."/>
            <person name="Zhu Y."/>
            <person name="Wu F."/>
            <person name="Chen Y."/>
            <person name="Wang J."/>
            <person name="Peng C."/>
            <person name="Meng J."/>
            <person name="Yang L."/>
            <person name="Liu J."/>
            <person name="Wen B."/>
            <person name="Zhang N."/>
            <person name="Huang Z."/>
            <person name="Zhu Q."/>
            <person name="Feng Y."/>
            <person name="Mount A."/>
            <person name="Hedgecock D."/>
            <person name="Xu Z."/>
            <person name="Liu Y."/>
            <person name="Domazet-Loso T."/>
            <person name="Du Y."/>
            <person name="Sun X."/>
            <person name="Zhang S."/>
            <person name="Liu B."/>
            <person name="Cheng P."/>
            <person name="Jiang X."/>
            <person name="Li J."/>
            <person name="Fan D."/>
            <person name="Wang W."/>
            <person name="Fu W."/>
            <person name="Wang T."/>
            <person name="Wang B."/>
            <person name="Zhang J."/>
            <person name="Peng Z."/>
            <person name="Li Y."/>
            <person name="Li N."/>
            <person name="Wang J."/>
            <person name="Chen M."/>
            <person name="He Y."/>
            <person name="Tan F."/>
            <person name="Song X."/>
            <person name="Zheng Q."/>
            <person name="Huang R."/>
            <person name="Yang H."/>
            <person name="Du X."/>
            <person name="Chen L."/>
            <person name="Yang M."/>
            <person name="Gaffney P.M."/>
            <person name="Wang S."/>
            <person name="Luo L."/>
            <person name="She Z."/>
            <person name="Ming Y."/>
            <person name="Huang W."/>
            <person name="Zhang S."/>
            <person name="Huang B."/>
            <person name="Zhang Y."/>
            <person name="Qu T."/>
            <person name="Ni P."/>
            <person name="Miao G."/>
            <person name="Wang J."/>
            <person name="Wang Q."/>
            <person name="Steinberg C.E."/>
            <person name="Wang H."/>
            <person name="Li N."/>
            <person name="Qian L."/>
            <person name="Zhang G."/>
            <person name="Li Y."/>
            <person name="Yang H."/>
            <person name="Liu X."/>
            <person name="Wang J."/>
            <person name="Yin Y."/>
            <person name="Wang J."/>
        </authorList>
    </citation>
    <scope>NUCLEOTIDE SEQUENCE [LARGE SCALE GENOMIC DNA]</scope>
    <source>
        <strain evidence="2">05x7-T-G4-1.051#20</strain>
    </source>
</reference>
<proteinExistence type="predicted"/>
<organism evidence="2">
    <name type="scientific">Magallana gigas</name>
    <name type="common">Pacific oyster</name>
    <name type="synonym">Crassostrea gigas</name>
    <dbReference type="NCBI Taxonomy" id="29159"/>
    <lineage>
        <taxon>Eukaryota</taxon>
        <taxon>Metazoa</taxon>
        <taxon>Spiralia</taxon>
        <taxon>Lophotrochozoa</taxon>
        <taxon>Mollusca</taxon>
        <taxon>Bivalvia</taxon>
        <taxon>Autobranchia</taxon>
        <taxon>Pteriomorphia</taxon>
        <taxon>Ostreida</taxon>
        <taxon>Ostreoidea</taxon>
        <taxon>Ostreidae</taxon>
        <taxon>Magallana</taxon>
    </lineage>
</organism>
<sequence length="260" mass="29089">MVFFSKCLEISVNVEQVREVFVTNCRVNKVIVTGDTARFTISIKDTNGLNCEPYKNKDHVDVQNTEAGTHRANYFSELEALNQKWSEKLNFTPARSPSVRKRTPARKSLNDPMTANQTARNDPMIATQTGLDNATINILTSAATWFPTSAGVHGQPHNLEAATSAPQMVPAPMAISQLINQDYDQTHPRIAYEENPESSEENNTEDTTPDKFDLEDSCENEKSRFEGKFSDTKELLAVIKARKKKKNFLLGTCGTDSQRN</sequence>
<dbReference type="EMBL" id="JH819018">
    <property type="protein sequence ID" value="EKC29308.1"/>
    <property type="molecule type" value="Genomic_DNA"/>
</dbReference>
<dbReference type="InParanoid" id="K1Q5V6"/>
<protein>
    <submittedName>
        <fullName evidence="2">Uncharacterized protein</fullName>
    </submittedName>
</protein>